<feature type="domain" description="WDR36/Utp21 C-terminal" evidence="5">
    <location>
        <begin position="798"/>
        <end position="1025"/>
    </location>
</feature>
<name>A0A9W4HWT4_PENNA</name>
<dbReference type="PANTHER" id="PTHR22840:SF12">
    <property type="entry name" value="WD REPEAT-CONTAINING PROTEIN 36"/>
    <property type="match status" value="1"/>
</dbReference>
<protein>
    <recommendedName>
        <fullName evidence="10">Small-subunit processome Utp21 domain-containing protein</fullName>
    </recommendedName>
</protein>
<evidence type="ECO:0008006" key="10">
    <source>
        <dbReference type="Google" id="ProtNLM"/>
    </source>
</evidence>
<dbReference type="InterPro" id="IPR029060">
    <property type="entry name" value="PIN-like_dom_sf"/>
</dbReference>
<feature type="repeat" description="WD" evidence="3">
    <location>
        <begin position="668"/>
        <end position="709"/>
    </location>
</feature>
<dbReference type="GO" id="GO:0034388">
    <property type="term" value="C:Pwp2p-containing subcomplex of 90S preribosome"/>
    <property type="evidence" value="ECO:0007669"/>
    <property type="project" value="TreeGrafter"/>
</dbReference>
<evidence type="ECO:0000259" key="6">
    <source>
        <dbReference type="Pfam" id="PF12813"/>
    </source>
</evidence>
<dbReference type="PROSITE" id="PS00678">
    <property type="entry name" value="WD_REPEATS_1"/>
    <property type="match status" value="2"/>
</dbReference>
<evidence type="ECO:0000259" key="5">
    <source>
        <dbReference type="Pfam" id="PF04192"/>
    </source>
</evidence>
<dbReference type="InterPro" id="IPR015943">
    <property type="entry name" value="WD40/YVTN_repeat-like_dom_sf"/>
</dbReference>
<dbReference type="InterPro" id="IPR039436">
    <property type="entry name" value="Asteroid_dom"/>
</dbReference>
<feature type="domain" description="WDR36/Utp21 N-terminal" evidence="7">
    <location>
        <begin position="59"/>
        <end position="361"/>
    </location>
</feature>
<evidence type="ECO:0000313" key="8">
    <source>
        <dbReference type="EMBL" id="CAG8150077.1"/>
    </source>
</evidence>
<dbReference type="GO" id="GO:0032040">
    <property type="term" value="C:small-subunit processome"/>
    <property type="evidence" value="ECO:0007669"/>
    <property type="project" value="InterPro"/>
</dbReference>
<reference evidence="8" key="1">
    <citation type="submission" date="2021-07" db="EMBL/GenBank/DDBJ databases">
        <authorList>
            <person name="Branca A.L. A."/>
        </authorList>
    </citation>
    <scope>NUCLEOTIDE SEQUENCE</scope>
</reference>
<keyword evidence="2" id="KW-0677">Repeat</keyword>
<accession>A0A9W4HWT4</accession>
<organism evidence="8 9">
    <name type="scientific">Penicillium nalgiovense</name>
    <dbReference type="NCBI Taxonomy" id="60175"/>
    <lineage>
        <taxon>Eukaryota</taxon>
        <taxon>Fungi</taxon>
        <taxon>Dikarya</taxon>
        <taxon>Ascomycota</taxon>
        <taxon>Pezizomycotina</taxon>
        <taxon>Eurotiomycetes</taxon>
        <taxon>Eurotiomycetidae</taxon>
        <taxon>Eurotiales</taxon>
        <taxon>Aspergillaceae</taxon>
        <taxon>Penicillium</taxon>
    </lineage>
</organism>
<dbReference type="EMBL" id="CAJVNV010000299">
    <property type="protein sequence ID" value="CAG8150077.1"/>
    <property type="molecule type" value="Genomic_DNA"/>
</dbReference>
<dbReference type="Pfam" id="PF04192">
    <property type="entry name" value="Utp21"/>
    <property type="match status" value="1"/>
</dbReference>
<dbReference type="Pfam" id="PF25171">
    <property type="entry name" value="Beta-prop_WDR36-Utp21_1st"/>
    <property type="match status" value="1"/>
</dbReference>
<evidence type="ECO:0000256" key="4">
    <source>
        <dbReference type="SAM" id="MobiDB-lite"/>
    </source>
</evidence>
<dbReference type="InterPro" id="IPR007319">
    <property type="entry name" value="WDR36/Utp21_C"/>
</dbReference>
<dbReference type="PROSITE" id="PS50294">
    <property type="entry name" value="WD_REPEATS_REGION"/>
    <property type="match status" value="2"/>
</dbReference>
<dbReference type="Gene3D" id="3.40.50.1010">
    <property type="entry name" value="5'-nuclease"/>
    <property type="match status" value="1"/>
</dbReference>
<dbReference type="GO" id="GO:0006364">
    <property type="term" value="P:rRNA processing"/>
    <property type="evidence" value="ECO:0007669"/>
    <property type="project" value="InterPro"/>
</dbReference>
<dbReference type="SMART" id="SM00320">
    <property type="entry name" value="WD40"/>
    <property type="match status" value="8"/>
</dbReference>
<evidence type="ECO:0000256" key="3">
    <source>
        <dbReference type="PROSITE-ProRule" id="PRU00221"/>
    </source>
</evidence>
<dbReference type="PROSITE" id="PS50082">
    <property type="entry name" value="WD_REPEATS_2"/>
    <property type="match status" value="3"/>
</dbReference>
<dbReference type="Proteomes" id="UP001153461">
    <property type="component" value="Unassembled WGS sequence"/>
</dbReference>
<dbReference type="InterPro" id="IPR011047">
    <property type="entry name" value="Quinoprotein_ADH-like_sf"/>
</dbReference>
<feature type="domain" description="Asteroid" evidence="6">
    <location>
        <begin position="1221"/>
        <end position="1490"/>
    </location>
</feature>
<dbReference type="Pfam" id="PF12813">
    <property type="entry name" value="XPG_I_2"/>
    <property type="match status" value="1"/>
</dbReference>
<sequence>MPSADNFDLPLAKRQKRVSQVKAGTRGSKIFAPFRTLGLVSPTPVPFTSVRLGKSTFQITTSVGHSLQTYDLRRGLNLIFLSRPQTPEIITATCAWQDKVFAAWGHLRSQSPGGVWVFKRGKRVAVLEGPADLNGPIERLVVFGSWVVGCWTGGLEVWKTGTYEHYASLRPQSAHGEKIYTGIMCNMPTYLNKIFVGRSDGAVDIWNLRSGKLLHTLPSLSSDAGSVTAIHPTPALSLVAIAYKGGALAIQNVSSGQLVLSLKNASSRGLPVTSISFRGDGLGAGHDGRSSGVMATASSGSGDITLWDLNNGGRIAGILRGAHRVSSGEKPMGANRVEFLDGQPVLVSSGDDNSLKTWIFDETPFSPIPRPLHRRNGHSAAVSALDFLPTSSDGSESGGKWLLSASKDCSLWGLSLRKDSQHTEISQGSLERKAKKGGPSNISSSEDLKAPEVTCIACSLNRDGGMGVTTSGPIWSNPKVTNADASNATGWESVVTGHRGDKFARTWFWGKKKAGRWAFATSDGTEVKSVTVSQCGTFAVIGSAGGSIDMFNMQSGLHRQSFPARPPAGRATKSNAQASIAAASKHTKAVTGLMIDSLNRTVVSCGLDGKVKFWDLLSGKFLDELDWHPMAAITGLRYNKASELVAFSCDDLSIRVIDLETRKLVREFWGCVGQVNDFIFSNDGRWIVAASMDSVVRVWDMPTGHLIDIFRVSSTCVALAMSSTGEFLATAHAGSIGISLWSNRSLFMPVTTKNLDEDVIENVGLPATSGEGGAGLIEAAFADTTEQDEEEGPVLATEQLQQDMMTLSLVPKSRWQSLLHLDTIRERNRPKEAPKAPEKAPFFLPSLLGSSGPEAAKEIPGTEDTDAGSVAKLAEAERLRIAKLQNGGNPSAPQSIFTRSLASGHDSGDFSSFIDHLKTLSPAKADLEIRSLDPRVRDGHSELSDFVIALTARLKSKRDFELVNAWIAVFLKIHADTVSLSSTQDEPQYRLLQEALATWSAEQQREGKRLAELVGYCRGVVGFLRSARLPKVGTPAASSSLTNTIFSPKKIIHNPQPEGLLHALAMGIPHLTRHLLPYAESALLDGRATDSGLPQVQAVVIDGPSLVYHVYRRLLGWMDPNSDVLDYQPTCDEISRGVSSFLLELTRLGVKIHKICFDGALPVSKREVRFSRIEKSRHRLELARRNLSLPATPKCRDVIPTKRGQVWCSRGLPQRRKGLPENPFMVSAVFEDLRSRWNKEQIRKEVDDDVSCLVADTDYPWAEITVMVPGEADVECARVAKITGCEVLTDDSDLLLHDLGQHGAVLFLDSVQTSSGVWDPAEPDIRGLRICPHSLSGRLGIPSVQWFAYELQRNAHLRFAELARISKESSKATQLSSEYLEFLREYQHETTDNEVLREAAQSMQSLDPRVSELFWQYELPGIYCVDEHPHVYLGILNEDSSRRCAWEQGRTYRSLGYSFFNMSRPAAKRFPVVHEFVRRGGRIVAEEITLSGTKTVTSDLELLRGRLALAHSTFDDGLAAESFWFLFVLSDIYHDGSGTTTVPSAKELESFLTNGYMAQSTKWADIHLLAQMQAGLYSLRTLKQLVDIAAPGDDLVESSSLLADLPPLHIMMSRQKIIQSFANIRLVRHAVHRLIETYG</sequence>
<evidence type="ECO:0000313" key="9">
    <source>
        <dbReference type="Proteomes" id="UP001153461"/>
    </source>
</evidence>
<feature type="repeat" description="WD" evidence="3">
    <location>
        <begin position="583"/>
        <end position="624"/>
    </location>
</feature>
<evidence type="ECO:0000256" key="2">
    <source>
        <dbReference type="ARBA" id="ARBA00022737"/>
    </source>
</evidence>
<dbReference type="Gene3D" id="2.130.10.10">
    <property type="entry name" value="YVTN repeat-like/Quinoprotein amine dehydrogenase"/>
    <property type="match status" value="2"/>
</dbReference>
<gene>
    <name evidence="8" type="ORF">PNAL_LOCUS6070</name>
</gene>
<proteinExistence type="predicted"/>
<evidence type="ECO:0000259" key="7">
    <source>
        <dbReference type="Pfam" id="PF25171"/>
    </source>
</evidence>
<feature type="repeat" description="WD" evidence="3">
    <location>
        <begin position="194"/>
        <end position="216"/>
    </location>
</feature>
<comment type="caution">
    <text evidence="8">The sequence shown here is derived from an EMBL/GenBank/DDBJ whole genome shotgun (WGS) entry which is preliminary data.</text>
</comment>
<dbReference type="InterPro" id="IPR019775">
    <property type="entry name" value="WD40_repeat_CS"/>
</dbReference>
<dbReference type="SUPFAM" id="SSF50998">
    <property type="entry name" value="Quinoprotein alcohol dehydrogenase-like"/>
    <property type="match status" value="1"/>
</dbReference>
<dbReference type="InterPro" id="IPR059157">
    <property type="entry name" value="WDR36-Utp21_N"/>
</dbReference>
<dbReference type="SUPFAM" id="SSF88723">
    <property type="entry name" value="PIN domain-like"/>
    <property type="match status" value="1"/>
</dbReference>
<feature type="region of interest" description="Disordered" evidence="4">
    <location>
        <begin position="423"/>
        <end position="447"/>
    </location>
</feature>
<evidence type="ECO:0000256" key="1">
    <source>
        <dbReference type="ARBA" id="ARBA00022574"/>
    </source>
</evidence>
<dbReference type="Pfam" id="PF25168">
    <property type="entry name" value="Beta-prop_WDR36-Utp21_2nd"/>
    <property type="match status" value="1"/>
</dbReference>
<dbReference type="PANTHER" id="PTHR22840">
    <property type="entry name" value="WD REPEAT-CONTAINING PROTEIN 36"/>
    <property type="match status" value="1"/>
</dbReference>
<dbReference type="InterPro" id="IPR001680">
    <property type="entry name" value="WD40_rpt"/>
</dbReference>
<keyword evidence="1 3" id="KW-0853">WD repeat</keyword>
<dbReference type="OrthoDB" id="10250769at2759"/>